<keyword evidence="4" id="KW-1185">Reference proteome</keyword>
<dbReference type="Pfam" id="PF18962">
    <property type="entry name" value="Por_Secre_tail"/>
    <property type="match status" value="1"/>
</dbReference>
<dbReference type="NCBIfam" id="TIGR04183">
    <property type="entry name" value="Por_Secre_tail"/>
    <property type="match status" value="1"/>
</dbReference>
<evidence type="ECO:0000256" key="1">
    <source>
        <dbReference type="SAM" id="SignalP"/>
    </source>
</evidence>
<feature type="chain" id="PRO_5037618135" evidence="1">
    <location>
        <begin position="28"/>
        <end position="454"/>
    </location>
</feature>
<sequence length="454" mass="48245">MTKKITILKKAFLGLFISGTVTFNATAQQWDTVGVAGFSAGVSTFQNIEVYNDTLYTAYADGTQANKVTVKKYDGTSWVTVGTDGFSAGSGTELDLEINSAGELYVVYEDNANSNGITVMKYNGATWGIVGTANLANSQGQKPSLAFDANDVPYVAFLSGANIPNLEIVVNKFDGSNWVAVGGALVSINSTNYPNHANIAFDANNVPHVTYSASGTNIKRFDGTNWVSVGTSTVISAGEATYQDLLFDANGNANIAYRDHANGGKTTVLNYSSNTWSTVGTAGFTAGGSTYQKLGISSNGVLYVVQQDQNVTSHVSVYVYDGTSWMLLGGAPAASGSKNYTDMVINDDVVYVIFQDGLNASRAVVLNYNIGVAIDKIQALNNSVTIYPNPVYDQLVIEGIDAIEAINILTIDGKLVKSVASTNNTVAISEVPQGVYWLQIRTAKGIAHKRFVKK</sequence>
<dbReference type="RefSeq" id="WP_264791411.1">
    <property type="nucleotide sequence ID" value="NZ_AP026867.1"/>
</dbReference>
<protein>
    <submittedName>
        <fullName evidence="3">T9SS type A sorting domain-containing protein</fullName>
    </submittedName>
</protein>
<feature type="signal peptide" evidence="1">
    <location>
        <begin position="1"/>
        <end position="27"/>
    </location>
</feature>
<proteinExistence type="predicted"/>
<evidence type="ECO:0000313" key="3">
    <source>
        <dbReference type="EMBL" id="BDS10074.1"/>
    </source>
</evidence>
<accession>A0A916DNS1</accession>
<feature type="domain" description="Secretion system C-terminal sorting" evidence="2">
    <location>
        <begin position="386"/>
        <end position="451"/>
    </location>
</feature>
<dbReference type="Proteomes" id="UP001060919">
    <property type="component" value="Chromosome"/>
</dbReference>
<dbReference type="SUPFAM" id="SSF89372">
    <property type="entry name" value="Fucose-specific lectin"/>
    <property type="match status" value="2"/>
</dbReference>
<evidence type="ECO:0000313" key="4">
    <source>
        <dbReference type="Proteomes" id="UP001060919"/>
    </source>
</evidence>
<reference evidence="3" key="1">
    <citation type="submission" date="2022-09" db="EMBL/GenBank/DDBJ databases">
        <title>Aureispira anguillicida sp. nov., isolated from Leptocephalus of Japanese eel Anguilla japonica.</title>
        <authorList>
            <person name="Yuasa K."/>
            <person name="Mekata T."/>
            <person name="Ikunari K."/>
        </authorList>
    </citation>
    <scope>NUCLEOTIDE SEQUENCE</scope>
    <source>
        <strain evidence="3">EL160426</strain>
    </source>
</reference>
<dbReference type="InterPro" id="IPR026444">
    <property type="entry name" value="Secre_tail"/>
</dbReference>
<gene>
    <name evidence="3" type="ORF">AsAng_0007800</name>
</gene>
<name>A0A916DNS1_9BACT</name>
<organism evidence="3 4">
    <name type="scientific">Aureispira anguillae</name>
    <dbReference type="NCBI Taxonomy" id="2864201"/>
    <lineage>
        <taxon>Bacteria</taxon>
        <taxon>Pseudomonadati</taxon>
        <taxon>Bacteroidota</taxon>
        <taxon>Saprospiria</taxon>
        <taxon>Saprospirales</taxon>
        <taxon>Saprospiraceae</taxon>
        <taxon>Aureispira</taxon>
    </lineage>
</organism>
<keyword evidence="1" id="KW-0732">Signal</keyword>
<dbReference type="AlphaFoldDB" id="A0A916DNS1"/>
<dbReference type="EMBL" id="AP026867">
    <property type="protein sequence ID" value="BDS10074.1"/>
    <property type="molecule type" value="Genomic_DNA"/>
</dbReference>
<evidence type="ECO:0000259" key="2">
    <source>
        <dbReference type="Pfam" id="PF18962"/>
    </source>
</evidence>
<dbReference type="KEGG" id="aup:AsAng_0007800"/>